<accession>A0A286P456</accession>
<dbReference type="AlphaFoldDB" id="A0A286P456"/>
<dbReference type="OrthoDB" id="9805612at2"/>
<gene>
    <name evidence="2" type="ORF">sS8_0462</name>
</gene>
<evidence type="ECO:0000313" key="3">
    <source>
        <dbReference type="Proteomes" id="UP000266313"/>
    </source>
</evidence>
<proteinExistence type="predicted"/>
<keyword evidence="2" id="KW-0808">Transferase</keyword>
<dbReference type="RefSeq" id="WP_119628230.1">
    <property type="nucleotide sequence ID" value="NZ_AP017928.1"/>
</dbReference>
<name>A0A286P456_9GAMM</name>
<dbReference type="InterPro" id="IPR029044">
    <property type="entry name" value="Nucleotide-diphossugar_trans"/>
</dbReference>
<dbReference type="PANTHER" id="PTHR43685">
    <property type="entry name" value="GLYCOSYLTRANSFERASE"/>
    <property type="match status" value="1"/>
</dbReference>
<dbReference type="GO" id="GO:0016740">
    <property type="term" value="F:transferase activity"/>
    <property type="evidence" value="ECO:0007669"/>
    <property type="project" value="UniProtKB-KW"/>
</dbReference>
<dbReference type="Gene3D" id="3.90.550.10">
    <property type="entry name" value="Spore Coat Polysaccharide Biosynthesis Protein SpsA, Chain A"/>
    <property type="match status" value="1"/>
</dbReference>
<organism evidence="2 3">
    <name type="scientific">Methylocaldum marinum</name>
    <dbReference type="NCBI Taxonomy" id="1432792"/>
    <lineage>
        <taxon>Bacteria</taxon>
        <taxon>Pseudomonadati</taxon>
        <taxon>Pseudomonadota</taxon>
        <taxon>Gammaproteobacteria</taxon>
        <taxon>Methylococcales</taxon>
        <taxon>Methylococcaceae</taxon>
        <taxon>Methylocaldum</taxon>
    </lineage>
</organism>
<dbReference type="SUPFAM" id="SSF53448">
    <property type="entry name" value="Nucleotide-diphospho-sugar transferases"/>
    <property type="match status" value="1"/>
</dbReference>
<sequence>MRRPLVSIVTPVYNGAAYIGRAIESALAQTYPNFELIIVNDGSRDESRGAIEAYLDRPNIRYYEQANGGVAAARNTALRLASGEFIAFLDQDDEWLPGKLAQQVDYLLANDNLALVHGYQSYINQAGEECGNPKDWVGPLEGFCLRELFSRNRIAILTVLLRGSCLERVGGFQETIPGADDYELWLRLALLYPFGFLPNTFARYRLHETNVSRDTYRMTMLELAALESFLRKHSEARRLVGSSLLAERLGLLNYQAGGWQIANNQDFESARAYFRKAVKYQPTKWRNWRRLAWSTLSPAQRRALSWYGARLGAWLGAKS</sequence>
<dbReference type="Proteomes" id="UP000266313">
    <property type="component" value="Chromosome"/>
</dbReference>
<reference evidence="2 3" key="1">
    <citation type="submission" date="2016-12" db="EMBL/GenBank/DDBJ databases">
        <title>Genome sequencing of Methylocaldum marinum.</title>
        <authorList>
            <person name="Takeuchi M."/>
            <person name="Kamagata Y."/>
            <person name="Hiraoka S."/>
            <person name="Oshima K."/>
            <person name="Hattori M."/>
            <person name="Iwasaki W."/>
        </authorList>
    </citation>
    <scope>NUCLEOTIDE SEQUENCE [LARGE SCALE GENOMIC DNA]</scope>
    <source>
        <strain evidence="2 3">S8</strain>
    </source>
</reference>
<dbReference type="InterPro" id="IPR050834">
    <property type="entry name" value="Glycosyltransf_2"/>
</dbReference>
<dbReference type="Pfam" id="PF00535">
    <property type="entry name" value="Glycos_transf_2"/>
    <property type="match status" value="1"/>
</dbReference>
<dbReference type="PANTHER" id="PTHR43685:SF11">
    <property type="entry name" value="GLYCOSYLTRANSFERASE TAGX-RELATED"/>
    <property type="match status" value="1"/>
</dbReference>
<dbReference type="EMBL" id="AP017928">
    <property type="protein sequence ID" value="BBA32428.1"/>
    <property type="molecule type" value="Genomic_DNA"/>
</dbReference>
<dbReference type="KEGG" id="mmai:sS8_0462"/>
<protein>
    <submittedName>
        <fullName evidence="2">Glycosyl transferase</fullName>
    </submittedName>
</protein>
<dbReference type="CDD" id="cd00761">
    <property type="entry name" value="Glyco_tranf_GTA_type"/>
    <property type="match status" value="1"/>
</dbReference>
<feature type="domain" description="Glycosyltransferase 2-like" evidence="1">
    <location>
        <begin position="7"/>
        <end position="117"/>
    </location>
</feature>
<evidence type="ECO:0000313" key="2">
    <source>
        <dbReference type="EMBL" id="BBA32428.1"/>
    </source>
</evidence>
<dbReference type="InterPro" id="IPR001173">
    <property type="entry name" value="Glyco_trans_2-like"/>
</dbReference>
<evidence type="ECO:0000259" key="1">
    <source>
        <dbReference type="Pfam" id="PF00535"/>
    </source>
</evidence>
<keyword evidence="3" id="KW-1185">Reference proteome</keyword>